<reference evidence="5" key="1">
    <citation type="submission" date="2021-06" db="EMBL/GenBank/DDBJ databases">
        <authorList>
            <person name="Kallberg Y."/>
            <person name="Tangrot J."/>
            <person name="Rosling A."/>
        </authorList>
    </citation>
    <scope>NUCLEOTIDE SEQUENCE</scope>
    <source>
        <strain evidence="5">CL551</strain>
    </source>
</reference>
<dbReference type="PROSITE" id="PS50013">
    <property type="entry name" value="CHROMO_2"/>
    <property type="match status" value="1"/>
</dbReference>
<dbReference type="EMBL" id="CAJVPV010001118">
    <property type="protein sequence ID" value="CAG8486940.1"/>
    <property type="molecule type" value="Genomic_DNA"/>
</dbReference>
<dbReference type="SMART" id="SM00300">
    <property type="entry name" value="ChSh"/>
    <property type="match status" value="1"/>
</dbReference>
<dbReference type="GO" id="GO:0005634">
    <property type="term" value="C:nucleus"/>
    <property type="evidence" value="ECO:0007669"/>
    <property type="project" value="UniProtKB-SubCell"/>
</dbReference>
<dbReference type="Pfam" id="PF01393">
    <property type="entry name" value="Chromo_shadow"/>
    <property type="match status" value="1"/>
</dbReference>
<evidence type="ECO:0000256" key="1">
    <source>
        <dbReference type="ARBA" id="ARBA00004123"/>
    </source>
</evidence>
<dbReference type="InterPro" id="IPR016197">
    <property type="entry name" value="Chromo-like_dom_sf"/>
</dbReference>
<keyword evidence="2" id="KW-0539">Nucleus</keyword>
<dbReference type="OrthoDB" id="433924at2759"/>
<dbReference type="InterPro" id="IPR000953">
    <property type="entry name" value="Chromo/chromo_shadow_dom"/>
</dbReference>
<feature type="compositionally biased region" description="Basic and acidic residues" evidence="3">
    <location>
        <begin position="85"/>
        <end position="94"/>
    </location>
</feature>
<evidence type="ECO:0000256" key="3">
    <source>
        <dbReference type="SAM" id="MobiDB-lite"/>
    </source>
</evidence>
<gene>
    <name evidence="5" type="ORF">AMORRO_LOCUS2590</name>
</gene>
<dbReference type="PANTHER" id="PTHR22812">
    <property type="entry name" value="CHROMOBOX PROTEIN"/>
    <property type="match status" value="1"/>
</dbReference>
<feature type="compositionally biased region" description="Basic residues" evidence="3">
    <location>
        <begin position="351"/>
        <end position="361"/>
    </location>
</feature>
<proteinExistence type="predicted"/>
<evidence type="ECO:0000313" key="5">
    <source>
        <dbReference type="EMBL" id="CAG8486940.1"/>
    </source>
</evidence>
<dbReference type="GO" id="GO:0000792">
    <property type="term" value="C:heterochromatin"/>
    <property type="evidence" value="ECO:0007669"/>
    <property type="project" value="UniProtKB-ARBA"/>
</dbReference>
<dbReference type="PROSITE" id="PS00598">
    <property type="entry name" value="CHROMO_1"/>
    <property type="match status" value="1"/>
</dbReference>
<feature type="compositionally biased region" description="Basic and acidic residues" evidence="3">
    <location>
        <begin position="106"/>
        <end position="131"/>
    </location>
</feature>
<feature type="region of interest" description="Disordered" evidence="3">
    <location>
        <begin position="85"/>
        <end position="159"/>
    </location>
</feature>
<evidence type="ECO:0000313" key="6">
    <source>
        <dbReference type="Proteomes" id="UP000789342"/>
    </source>
</evidence>
<comment type="caution">
    <text evidence="5">The sequence shown here is derived from an EMBL/GenBank/DDBJ whole genome shotgun (WGS) entry which is preliminary data.</text>
</comment>
<dbReference type="InterPro" id="IPR008251">
    <property type="entry name" value="Chromo_shadow_dom"/>
</dbReference>
<dbReference type="InterPro" id="IPR023779">
    <property type="entry name" value="Chromodomain_CS"/>
</dbReference>
<feature type="region of interest" description="Disordered" evidence="3">
    <location>
        <begin position="346"/>
        <end position="375"/>
    </location>
</feature>
<dbReference type="InterPro" id="IPR023780">
    <property type="entry name" value="Chromo_domain"/>
</dbReference>
<accession>A0A9N8WJT8</accession>
<sequence>MDYTKILYEDEYFVERIVSHRAGPNGEYQYFLKWLGYPDEDNTWEDECNIFAQDLLHEYWDQHGGRPASSSRTYSPVNEIDRCQEDAYDRNIDSRKHRRNGNINGDSRDRGFVPRDDQRKRKRHQDRDIDVIAKSTNGNFKNHNRSKSHHGNLISCNKIRSANNAKSKKDRIRILNTCSGNSHSRCDNDFMEIDSDEAVEEGSGRSRNCHGNHDSEFQRVNIRQTPKDLINDDSDNNTGNTESSDDSDSDAGGERKKETSENASKENSEVIAQIEETMKLLWDSVRLSSSSSSDDEEDESYELTSKRDNEDTWEKNIRSIDFIEKNVELNKTLVCITWKNGEKSAHDSKLANKKCPQKVSRHSPMVVAKSLKARH</sequence>
<dbReference type="SUPFAM" id="SSF54160">
    <property type="entry name" value="Chromo domain-like"/>
    <property type="match status" value="2"/>
</dbReference>
<dbReference type="Proteomes" id="UP000789342">
    <property type="component" value="Unassembled WGS sequence"/>
</dbReference>
<dbReference type="SMART" id="SM00298">
    <property type="entry name" value="CHROMO"/>
    <property type="match status" value="1"/>
</dbReference>
<dbReference type="CDD" id="cd00024">
    <property type="entry name" value="CD_CSD"/>
    <property type="match status" value="1"/>
</dbReference>
<dbReference type="Pfam" id="PF00385">
    <property type="entry name" value="Chromo"/>
    <property type="match status" value="1"/>
</dbReference>
<feature type="region of interest" description="Disordered" evidence="3">
    <location>
        <begin position="287"/>
        <end position="309"/>
    </location>
</feature>
<evidence type="ECO:0000256" key="2">
    <source>
        <dbReference type="ARBA" id="ARBA00023242"/>
    </source>
</evidence>
<evidence type="ECO:0000259" key="4">
    <source>
        <dbReference type="PROSITE" id="PS50013"/>
    </source>
</evidence>
<feature type="region of interest" description="Disordered" evidence="3">
    <location>
        <begin position="197"/>
        <end position="269"/>
    </location>
</feature>
<protein>
    <submittedName>
        <fullName evidence="5">14179_t:CDS:1</fullName>
    </submittedName>
</protein>
<comment type="subcellular location">
    <subcellularLocation>
        <location evidence="1">Nucleus</location>
    </subcellularLocation>
</comment>
<dbReference type="Gene3D" id="2.40.50.40">
    <property type="match status" value="2"/>
</dbReference>
<name>A0A9N8WJT8_9GLOM</name>
<organism evidence="5 6">
    <name type="scientific">Acaulospora morrowiae</name>
    <dbReference type="NCBI Taxonomy" id="94023"/>
    <lineage>
        <taxon>Eukaryota</taxon>
        <taxon>Fungi</taxon>
        <taxon>Fungi incertae sedis</taxon>
        <taxon>Mucoromycota</taxon>
        <taxon>Glomeromycotina</taxon>
        <taxon>Glomeromycetes</taxon>
        <taxon>Diversisporales</taxon>
        <taxon>Acaulosporaceae</taxon>
        <taxon>Acaulospora</taxon>
    </lineage>
</organism>
<dbReference type="AlphaFoldDB" id="A0A9N8WJT8"/>
<dbReference type="InterPro" id="IPR051219">
    <property type="entry name" value="Heterochromatin_chromo-domain"/>
</dbReference>
<keyword evidence="6" id="KW-1185">Reference proteome</keyword>
<feature type="domain" description="Chromo" evidence="4">
    <location>
        <begin position="12"/>
        <end position="71"/>
    </location>
</feature>
<feature type="compositionally biased region" description="Basic and acidic residues" evidence="3">
    <location>
        <begin position="252"/>
        <end position="268"/>
    </location>
</feature>